<evidence type="ECO:0000259" key="5">
    <source>
        <dbReference type="Pfam" id="PF00535"/>
    </source>
</evidence>
<keyword evidence="7" id="KW-1185">Reference proteome</keyword>
<comment type="similarity">
    <text evidence="2">Belongs to the glycosyltransferase 2 family.</text>
</comment>
<gene>
    <name evidence="6" type="ORF">Mic7113_5271</name>
</gene>
<feature type="domain" description="Glycosyltransferase 2-like" evidence="5">
    <location>
        <begin position="18"/>
        <end position="118"/>
    </location>
</feature>
<dbReference type="KEGG" id="mic:Mic7113_5271"/>
<dbReference type="EMBL" id="CP003630">
    <property type="protein sequence ID" value="AFZ20920.1"/>
    <property type="molecule type" value="Genomic_DNA"/>
</dbReference>
<dbReference type="PANTHER" id="PTHR43179">
    <property type="entry name" value="RHAMNOSYLTRANSFERASE WBBL"/>
    <property type="match status" value="1"/>
</dbReference>
<dbReference type="PANTHER" id="PTHR43179:SF12">
    <property type="entry name" value="GALACTOFURANOSYLTRANSFERASE GLFT2"/>
    <property type="match status" value="1"/>
</dbReference>
<accession>K9WKI0</accession>
<dbReference type="InterPro" id="IPR001173">
    <property type="entry name" value="Glyco_trans_2-like"/>
</dbReference>
<dbReference type="eggNOG" id="COG1216">
    <property type="taxonomic scope" value="Bacteria"/>
</dbReference>
<evidence type="ECO:0000313" key="6">
    <source>
        <dbReference type="EMBL" id="AFZ20920.1"/>
    </source>
</evidence>
<keyword evidence="3" id="KW-0328">Glycosyltransferase</keyword>
<dbReference type="HOGENOM" id="CLU_023845_9_1_3"/>
<dbReference type="STRING" id="1173027.Mic7113_5271"/>
<keyword evidence="4 6" id="KW-0808">Transferase</keyword>
<evidence type="ECO:0000256" key="2">
    <source>
        <dbReference type="ARBA" id="ARBA00006739"/>
    </source>
</evidence>
<comment type="pathway">
    <text evidence="1">Cell wall biogenesis; cell wall polysaccharide biosynthesis.</text>
</comment>
<organism evidence="6 7">
    <name type="scientific">Allocoleopsis franciscana PCC 7113</name>
    <dbReference type="NCBI Taxonomy" id="1173027"/>
    <lineage>
        <taxon>Bacteria</taxon>
        <taxon>Bacillati</taxon>
        <taxon>Cyanobacteriota</taxon>
        <taxon>Cyanophyceae</taxon>
        <taxon>Coleofasciculales</taxon>
        <taxon>Coleofasciculaceae</taxon>
        <taxon>Allocoleopsis</taxon>
        <taxon>Allocoleopsis franciscana</taxon>
    </lineage>
</organism>
<proteinExistence type="inferred from homology"/>
<dbReference type="SUPFAM" id="SSF53448">
    <property type="entry name" value="Nucleotide-diphospho-sugar transferases"/>
    <property type="match status" value="1"/>
</dbReference>
<protein>
    <submittedName>
        <fullName evidence="6">Putative glycosyltransferase</fullName>
    </submittedName>
</protein>
<dbReference type="Proteomes" id="UP000010471">
    <property type="component" value="Chromosome"/>
</dbReference>
<evidence type="ECO:0000313" key="7">
    <source>
        <dbReference type="Proteomes" id="UP000010471"/>
    </source>
</evidence>
<dbReference type="AlphaFoldDB" id="K9WKI0"/>
<evidence type="ECO:0000256" key="4">
    <source>
        <dbReference type="ARBA" id="ARBA00022679"/>
    </source>
</evidence>
<dbReference type="Gene3D" id="3.90.550.10">
    <property type="entry name" value="Spore Coat Polysaccharide Biosynthesis Protein SpsA, Chain A"/>
    <property type="match status" value="1"/>
</dbReference>
<dbReference type="Pfam" id="PF00535">
    <property type="entry name" value="Glycos_transf_2"/>
    <property type="match status" value="1"/>
</dbReference>
<dbReference type="RefSeq" id="WP_015185053.1">
    <property type="nucleotide sequence ID" value="NC_019738.1"/>
</dbReference>
<dbReference type="InterPro" id="IPR029044">
    <property type="entry name" value="Nucleotide-diphossugar_trans"/>
</dbReference>
<reference evidence="6 7" key="1">
    <citation type="submission" date="2012-06" db="EMBL/GenBank/DDBJ databases">
        <title>Finished chromosome of genome of Microcoleus sp. PCC 7113.</title>
        <authorList>
            <consortium name="US DOE Joint Genome Institute"/>
            <person name="Gugger M."/>
            <person name="Coursin T."/>
            <person name="Rippka R."/>
            <person name="Tandeau De Marsac N."/>
            <person name="Huntemann M."/>
            <person name="Wei C.-L."/>
            <person name="Han J."/>
            <person name="Detter J.C."/>
            <person name="Han C."/>
            <person name="Tapia R."/>
            <person name="Chen A."/>
            <person name="Kyrpides N."/>
            <person name="Mavromatis K."/>
            <person name="Markowitz V."/>
            <person name="Szeto E."/>
            <person name="Ivanova N."/>
            <person name="Pagani I."/>
            <person name="Pati A."/>
            <person name="Goodwin L."/>
            <person name="Nordberg H.P."/>
            <person name="Cantor M.N."/>
            <person name="Hua S.X."/>
            <person name="Woyke T."/>
            <person name="Kerfeld C.A."/>
        </authorList>
    </citation>
    <scope>NUCLEOTIDE SEQUENCE [LARGE SCALE GENOMIC DNA]</scope>
    <source>
        <strain evidence="6 7">PCC 7113</strain>
    </source>
</reference>
<dbReference type="CDD" id="cd02526">
    <property type="entry name" value="GT2_RfbF_like"/>
    <property type="match status" value="1"/>
</dbReference>
<dbReference type="GO" id="GO:0016757">
    <property type="term" value="F:glycosyltransferase activity"/>
    <property type="evidence" value="ECO:0007669"/>
    <property type="project" value="UniProtKB-KW"/>
</dbReference>
<name>K9WKI0_9CYAN</name>
<evidence type="ECO:0000256" key="3">
    <source>
        <dbReference type="ARBA" id="ARBA00022676"/>
    </source>
</evidence>
<evidence type="ECO:0000256" key="1">
    <source>
        <dbReference type="ARBA" id="ARBA00004776"/>
    </source>
</evidence>
<sequence length="315" mass="36221">MEPEKLVIQCQYQIAAYITAYEDSEAVKQCIHAINRQDFPIQKILIVDNSQQKLVIDEKSIFENVIVKFYPENIGISGGLAIAFAWAIQGGYDFLWIFDQDSVVEDDCLTKLLLAYESLNSSEYLIGIIGPTAIDPRSHQIIEGAVFEDGCFKGRKPPETEQPYECDSPITSGSLTSLTAAQTVSLPRTDLFIDGIDLDYGLRLRQQGFHNLIVPKARMYHNFGKPIQVEVFGRERLIHNYSPLRYYYIFRNHTYLDIHYSQGWYRFINYWRRVNYLSRTIALILLCIPEDKALKIWACLLGLIHGFTGKLGKTW</sequence>